<accession>A0A0E9SPN0</accession>
<dbReference type="AlphaFoldDB" id="A0A0E9SPN0"/>
<dbReference type="EMBL" id="GBXM01065336">
    <property type="protein sequence ID" value="JAH43241.1"/>
    <property type="molecule type" value="Transcribed_RNA"/>
</dbReference>
<reference evidence="1" key="1">
    <citation type="submission" date="2014-11" db="EMBL/GenBank/DDBJ databases">
        <authorList>
            <person name="Amaro Gonzalez C."/>
        </authorList>
    </citation>
    <scope>NUCLEOTIDE SEQUENCE</scope>
</reference>
<proteinExistence type="predicted"/>
<protein>
    <submittedName>
        <fullName evidence="1">Uncharacterized protein</fullName>
    </submittedName>
</protein>
<sequence length="35" mass="4175">MCIMLYILVHVGDHEYLFFSYMSNHKNVLDLPDSE</sequence>
<name>A0A0E9SPN0_ANGAN</name>
<organism evidence="1">
    <name type="scientific">Anguilla anguilla</name>
    <name type="common">European freshwater eel</name>
    <name type="synonym">Muraena anguilla</name>
    <dbReference type="NCBI Taxonomy" id="7936"/>
    <lineage>
        <taxon>Eukaryota</taxon>
        <taxon>Metazoa</taxon>
        <taxon>Chordata</taxon>
        <taxon>Craniata</taxon>
        <taxon>Vertebrata</taxon>
        <taxon>Euteleostomi</taxon>
        <taxon>Actinopterygii</taxon>
        <taxon>Neopterygii</taxon>
        <taxon>Teleostei</taxon>
        <taxon>Anguilliformes</taxon>
        <taxon>Anguillidae</taxon>
        <taxon>Anguilla</taxon>
    </lineage>
</organism>
<evidence type="ECO:0000313" key="1">
    <source>
        <dbReference type="EMBL" id="JAH43241.1"/>
    </source>
</evidence>
<reference evidence="1" key="2">
    <citation type="journal article" date="2015" name="Fish Shellfish Immunol.">
        <title>Early steps in the European eel (Anguilla anguilla)-Vibrio vulnificus interaction in the gills: Role of the RtxA13 toxin.</title>
        <authorList>
            <person name="Callol A."/>
            <person name="Pajuelo D."/>
            <person name="Ebbesson L."/>
            <person name="Teles M."/>
            <person name="MacKenzie S."/>
            <person name="Amaro C."/>
        </authorList>
    </citation>
    <scope>NUCLEOTIDE SEQUENCE</scope>
</reference>